<dbReference type="PANTHER" id="PTHR46033:SF8">
    <property type="entry name" value="PROTEIN MAINTENANCE OF MERISTEMS-LIKE"/>
    <property type="match status" value="1"/>
</dbReference>
<proteinExistence type="predicted"/>
<name>A0A7J8M892_9ROSI</name>
<sequence length="181" mass="20880">MIQKVKEKKVESFSRMDASLIRFDNNHISSIQLAMADDRVLEAFIHNMEEPPIPKIRGLAVVPGKVDLYKIMLAKVPNMLKAGWISINWLDKLFNKPHDDPMEEVIHQYVQVFIIRLIGVILMLDKSRNLVHVRWLLYLMDFSKCTKLSWGSPVLSTLYQELCRVTQSDKMSIGGCLLLLL</sequence>
<evidence type="ECO:0000259" key="1">
    <source>
        <dbReference type="Pfam" id="PF10536"/>
    </source>
</evidence>
<protein>
    <recommendedName>
        <fullName evidence="1">Aminotransferase-like plant mobile domain-containing protein</fullName>
    </recommendedName>
</protein>
<dbReference type="EMBL" id="JABEZX010000007">
    <property type="protein sequence ID" value="MBA0560906.1"/>
    <property type="molecule type" value="Genomic_DNA"/>
</dbReference>
<dbReference type="InterPro" id="IPR044824">
    <property type="entry name" value="MAIN-like"/>
</dbReference>
<reference evidence="2 3" key="1">
    <citation type="journal article" date="2019" name="Genome Biol. Evol.">
        <title>Insights into the evolution of the New World diploid cottons (Gossypium, subgenus Houzingenia) based on genome sequencing.</title>
        <authorList>
            <person name="Grover C.E."/>
            <person name="Arick M.A. 2nd"/>
            <person name="Thrash A."/>
            <person name="Conover J.L."/>
            <person name="Sanders W.S."/>
            <person name="Peterson D.G."/>
            <person name="Frelichowski J.E."/>
            <person name="Scheffler J.A."/>
            <person name="Scheffler B.E."/>
            <person name="Wendel J.F."/>
        </authorList>
    </citation>
    <scope>NUCLEOTIDE SEQUENCE [LARGE SCALE GENOMIC DNA]</scope>
    <source>
        <strain evidence="2">157</strain>
        <tissue evidence="2">Leaf</tissue>
    </source>
</reference>
<gene>
    <name evidence="2" type="ORF">Golob_017777</name>
</gene>
<dbReference type="AlphaFoldDB" id="A0A7J8M892"/>
<dbReference type="InterPro" id="IPR019557">
    <property type="entry name" value="AminoTfrase-like_pln_mobile"/>
</dbReference>
<accession>A0A7J8M892</accession>
<dbReference type="Proteomes" id="UP000593572">
    <property type="component" value="Unassembled WGS sequence"/>
</dbReference>
<feature type="domain" description="Aminotransferase-like plant mobile" evidence="1">
    <location>
        <begin position="80"/>
        <end position="180"/>
    </location>
</feature>
<dbReference type="PANTHER" id="PTHR46033">
    <property type="entry name" value="PROTEIN MAIN-LIKE 2"/>
    <property type="match status" value="1"/>
</dbReference>
<dbReference type="GO" id="GO:0010073">
    <property type="term" value="P:meristem maintenance"/>
    <property type="evidence" value="ECO:0007669"/>
    <property type="project" value="InterPro"/>
</dbReference>
<evidence type="ECO:0000313" key="2">
    <source>
        <dbReference type="EMBL" id="MBA0560906.1"/>
    </source>
</evidence>
<evidence type="ECO:0000313" key="3">
    <source>
        <dbReference type="Proteomes" id="UP000593572"/>
    </source>
</evidence>
<keyword evidence="3" id="KW-1185">Reference proteome</keyword>
<comment type="caution">
    <text evidence="2">The sequence shown here is derived from an EMBL/GenBank/DDBJ whole genome shotgun (WGS) entry which is preliminary data.</text>
</comment>
<dbReference type="Pfam" id="PF10536">
    <property type="entry name" value="PMD"/>
    <property type="match status" value="1"/>
</dbReference>
<organism evidence="2 3">
    <name type="scientific">Gossypium lobatum</name>
    <dbReference type="NCBI Taxonomy" id="34289"/>
    <lineage>
        <taxon>Eukaryota</taxon>
        <taxon>Viridiplantae</taxon>
        <taxon>Streptophyta</taxon>
        <taxon>Embryophyta</taxon>
        <taxon>Tracheophyta</taxon>
        <taxon>Spermatophyta</taxon>
        <taxon>Magnoliopsida</taxon>
        <taxon>eudicotyledons</taxon>
        <taxon>Gunneridae</taxon>
        <taxon>Pentapetalae</taxon>
        <taxon>rosids</taxon>
        <taxon>malvids</taxon>
        <taxon>Malvales</taxon>
        <taxon>Malvaceae</taxon>
        <taxon>Malvoideae</taxon>
        <taxon>Gossypium</taxon>
    </lineage>
</organism>